<dbReference type="SUPFAM" id="SSF82714">
    <property type="entry name" value="Multidrug efflux transporter AcrB TolC docking domain, DN and DC subdomains"/>
    <property type="match status" value="2"/>
</dbReference>
<dbReference type="Gene3D" id="3.30.70.1430">
    <property type="entry name" value="Multidrug efflux transporter AcrB pore domain"/>
    <property type="match status" value="2"/>
</dbReference>
<dbReference type="Gene3D" id="3.30.70.1320">
    <property type="entry name" value="Multidrug efflux transporter AcrB pore domain like"/>
    <property type="match status" value="1"/>
</dbReference>
<dbReference type="OrthoDB" id="9757876at2"/>
<dbReference type="RefSeq" id="WP_012868786.1">
    <property type="nucleotide sequence ID" value="NC_013522.1"/>
</dbReference>
<dbReference type="AlphaFoldDB" id="D1B7L7"/>
<dbReference type="SUPFAM" id="SSF82866">
    <property type="entry name" value="Multidrug efflux transporter AcrB transmembrane domain"/>
    <property type="match status" value="2"/>
</dbReference>
<dbReference type="PANTHER" id="PTHR32063:SF0">
    <property type="entry name" value="SWARMING MOTILITY PROTEIN SWRC"/>
    <property type="match status" value="1"/>
</dbReference>
<dbReference type="KEGG" id="tai:Taci_0030"/>
<feature type="transmembrane region" description="Helical" evidence="1">
    <location>
        <begin position="469"/>
        <end position="487"/>
    </location>
</feature>
<feature type="transmembrane region" description="Helical" evidence="1">
    <location>
        <begin position="855"/>
        <end position="875"/>
    </location>
</feature>
<feature type="transmembrane region" description="Helical" evidence="1">
    <location>
        <begin position="987"/>
        <end position="1012"/>
    </location>
</feature>
<dbReference type="STRING" id="525903.Taci_0030"/>
<keyword evidence="1" id="KW-1133">Transmembrane helix</keyword>
<keyword evidence="1" id="KW-0812">Transmembrane</keyword>
<protein>
    <submittedName>
        <fullName evidence="2">Acriflavin resistance protein</fullName>
    </submittedName>
</protein>
<dbReference type="EMBL" id="CP001818">
    <property type="protein sequence ID" value="ACZ18270.1"/>
    <property type="molecule type" value="Genomic_DNA"/>
</dbReference>
<dbReference type="eggNOG" id="COG0841">
    <property type="taxonomic scope" value="Bacteria"/>
</dbReference>
<feature type="transmembrane region" description="Helical" evidence="1">
    <location>
        <begin position="428"/>
        <end position="457"/>
    </location>
</feature>
<evidence type="ECO:0000313" key="2">
    <source>
        <dbReference type="EMBL" id="ACZ18270.1"/>
    </source>
</evidence>
<proteinExistence type="predicted"/>
<gene>
    <name evidence="2" type="ordered locus">Taci_0030</name>
</gene>
<feature type="transmembrane region" description="Helical" evidence="1">
    <location>
        <begin position="958"/>
        <end position="975"/>
    </location>
</feature>
<evidence type="ECO:0000256" key="1">
    <source>
        <dbReference type="SAM" id="Phobius"/>
    </source>
</evidence>
<feature type="transmembrane region" description="Helical" evidence="1">
    <location>
        <begin position="527"/>
        <end position="544"/>
    </location>
</feature>
<organism evidence="2 3">
    <name type="scientific">Thermanaerovibrio acidaminovorans (strain ATCC 49978 / DSM 6589 / Su883)</name>
    <name type="common">Selenomonas acidaminovorans</name>
    <dbReference type="NCBI Taxonomy" id="525903"/>
    <lineage>
        <taxon>Bacteria</taxon>
        <taxon>Thermotogati</taxon>
        <taxon>Synergistota</taxon>
        <taxon>Synergistia</taxon>
        <taxon>Synergistales</taxon>
        <taxon>Synergistaceae</taxon>
        <taxon>Thermanaerovibrio</taxon>
    </lineage>
</organism>
<name>D1B7L7_THEAS</name>
<dbReference type="Gene3D" id="1.20.1640.10">
    <property type="entry name" value="Multidrug efflux transporter AcrB transmembrane domain"/>
    <property type="match status" value="2"/>
</dbReference>
<dbReference type="HOGENOM" id="CLU_002755_1_2_0"/>
<dbReference type="PANTHER" id="PTHR32063">
    <property type="match status" value="1"/>
</dbReference>
<keyword evidence="1" id="KW-0472">Membrane</keyword>
<feature type="transmembrane region" description="Helical" evidence="1">
    <location>
        <begin position="332"/>
        <end position="350"/>
    </location>
</feature>
<dbReference type="Pfam" id="PF00873">
    <property type="entry name" value="ACR_tran"/>
    <property type="match status" value="1"/>
</dbReference>
<dbReference type="GO" id="GO:0042910">
    <property type="term" value="F:xenobiotic transmembrane transporter activity"/>
    <property type="evidence" value="ECO:0007669"/>
    <property type="project" value="TreeGrafter"/>
</dbReference>
<dbReference type="InterPro" id="IPR027463">
    <property type="entry name" value="AcrB_DN_DC_subdom"/>
</dbReference>
<reference evidence="2 3" key="1">
    <citation type="journal article" date="2009" name="Stand. Genomic Sci.">
        <title>Complete genome sequence of Thermanaerovibrio acidaminovorans type strain (Su883).</title>
        <authorList>
            <person name="Chovatia M."/>
            <person name="Sikorski J."/>
            <person name="Schroder M."/>
            <person name="Lapidus A."/>
            <person name="Nolan M."/>
            <person name="Tice H."/>
            <person name="Glavina Del Rio T."/>
            <person name="Copeland A."/>
            <person name="Cheng J.F."/>
            <person name="Lucas S."/>
            <person name="Chen F."/>
            <person name="Bruce D."/>
            <person name="Goodwin L."/>
            <person name="Pitluck S."/>
            <person name="Ivanova N."/>
            <person name="Mavromatis K."/>
            <person name="Ovchinnikova G."/>
            <person name="Pati A."/>
            <person name="Chen A."/>
            <person name="Palaniappan K."/>
            <person name="Land M."/>
            <person name="Hauser L."/>
            <person name="Chang Y.J."/>
            <person name="Jeffries C.D."/>
            <person name="Chain P."/>
            <person name="Saunders E."/>
            <person name="Detter J.C."/>
            <person name="Brettin T."/>
            <person name="Rohde M."/>
            <person name="Goker M."/>
            <person name="Spring S."/>
            <person name="Bristow J."/>
            <person name="Markowitz V."/>
            <person name="Hugenholtz P."/>
            <person name="Kyrpides N.C."/>
            <person name="Klenk H.P."/>
            <person name="Eisen J.A."/>
        </authorList>
    </citation>
    <scope>NUCLEOTIDE SEQUENCE [LARGE SCALE GENOMIC DNA]</scope>
    <source>
        <strain evidence="3">ATCC 49978 / DSM 6589 / Su883</strain>
    </source>
</reference>
<dbReference type="PRINTS" id="PR00702">
    <property type="entry name" value="ACRIFLAVINRP"/>
</dbReference>
<feature type="transmembrane region" description="Helical" evidence="1">
    <location>
        <begin position="882"/>
        <end position="902"/>
    </location>
</feature>
<feature type="transmembrane region" description="Helical" evidence="1">
    <location>
        <begin position="357"/>
        <end position="380"/>
    </location>
</feature>
<dbReference type="EnsemblBacteria" id="ACZ18270">
    <property type="protein sequence ID" value="ACZ18270"/>
    <property type="gene ID" value="Taci_0030"/>
</dbReference>
<dbReference type="SUPFAM" id="SSF82693">
    <property type="entry name" value="Multidrug efflux transporter AcrB pore domain, PN1, PN2, PC1 and PC2 subdomains"/>
    <property type="match status" value="3"/>
</dbReference>
<dbReference type="GO" id="GO:0005886">
    <property type="term" value="C:plasma membrane"/>
    <property type="evidence" value="ECO:0007669"/>
    <property type="project" value="TreeGrafter"/>
</dbReference>
<evidence type="ECO:0000313" key="3">
    <source>
        <dbReference type="Proteomes" id="UP000002030"/>
    </source>
</evidence>
<dbReference type="Gene3D" id="3.30.2090.10">
    <property type="entry name" value="Multidrug efflux transporter AcrB TolC docking domain, DN and DC subdomains"/>
    <property type="match status" value="2"/>
</dbReference>
<feature type="transmembrane region" description="Helical" evidence="1">
    <location>
        <begin position="908"/>
        <end position="929"/>
    </location>
</feature>
<accession>D1B7L7</accession>
<dbReference type="Proteomes" id="UP000002030">
    <property type="component" value="Chromosome"/>
</dbReference>
<keyword evidence="3" id="KW-1185">Reference proteome</keyword>
<dbReference type="InterPro" id="IPR001036">
    <property type="entry name" value="Acrflvin-R"/>
</dbReference>
<dbReference type="Gene3D" id="3.30.70.1440">
    <property type="entry name" value="Multidrug efflux transporter AcrB pore domain"/>
    <property type="match status" value="1"/>
</dbReference>
<feature type="transmembrane region" description="Helical" evidence="1">
    <location>
        <begin position="386"/>
        <end position="408"/>
    </location>
</feature>
<sequence>MLHRASLRRPIAMGCLLIALSLLGINAYRKMGLELMPKADVPYVTVVAIWPGASPRDIETDVAKKIEDAVSSVDGIKHIKSTCMENVAVVSLEFELGTDVNVAANDVREKIDPIVPDLPEGVEKPIIQKFDINASPIITMALVGDMRLDELYDYADSRLKDRFSTIPGVAEVRLTGGSKRELHVLLDPFRLAERGLTSSQVTRALAEGVRTIPSGRIKDGEDEWSVRFDGDYRSVQDLAMMPIAARNGARVYLRDVAQIRFDTAERRQAVFLDGRQAVGIRIVKKADANAVELVDRVMRTFESLKGELPGGMRLVWVTDEGTYIRSSVRNTISSIVQGIVLTAGILFFFLYNLRSTLVVSVTMPLTIIMSLFFMQLMGYTLNTSTLLALGLSVGILVSNSLVVLERVLSKLKEHGDPKRAALEGTSEVALAVLASAGTNVVVLLPIGLMGSMVGLFFRPFAITSLTVNAMSIFISFTLTPILSAYLLKVTSGGRLERLEERFNRWLDRLSDRYVGAVRHLVSSRARATGVLVLVLVLFLHAMTLPKRIGFNFAPDVDKGNVYVKLEFPTRQNLDATVQGVREAEERLRDLPHLRHVFSTVGTVEGIGENEEGVYLAQLLLNFSDKTERRESIFQLVEEARRRMRDFPGAKVSVSIPSFIGGQNVPIQMDIMGDDFEQLDRIALEVQRRVQEKGGFFDVDTSVREGKRELLVRPNRAVLADLGVPPLAIGGMLRNNLEGQKAAVFKTLDKNYDIRVKFQEVSGTQRVASFQLPGPGGSTVPLASVAQVSQGLSPIKVYRSDKMRTSKLFASLSPGYPLGTAVEDVEDMVKRENLLPPGYTVKFRGDYERMADANQAFLEAGVLSVILTFLTLSAILESFKWPVLILTTVPLGMVGVFWALWLTSTGMNIFVLLGAVMLIGIVVNNAILVVDQFRSLRAQRPGLDSAELMLMALKESFRPVLMVTLAAVLGMMPLALSRGMGSEFTTGIGIASAGGVAMSGLLALFVIPLLYIVHLEWKSRRGGDGGKG</sequence>